<dbReference type="EMBL" id="FMZW01000034">
    <property type="protein sequence ID" value="SDE75267.1"/>
    <property type="molecule type" value="Genomic_DNA"/>
</dbReference>
<dbReference type="Proteomes" id="UP000199245">
    <property type="component" value="Unassembled WGS sequence"/>
</dbReference>
<reference evidence="1 2" key="1">
    <citation type="submission" date="2016-10" db="EMBL/GenBank/DDBJ databases">
        <authorList>
            <person name="de Groot N.N."/>
        </authorList>
    </citation>
    <scope>NUCLEOTIDE SEQUENCE [LARGE SCALE GENOMIC DNA]</scope>
    <source>
        <strain evidence="1 2">R5</strain>
    </source>
</reference>
<evidence type="ECO:0000313" key="1">
    <source>
        <dbReference type="EMBL" id="SDE75267.1"/>
    </source>
</evidence>
<dbReference type="AlphaFoldDB" id="A0A1G7FHF7"/>
<evidence type="ECO:0000313" key="2">
    <source>
        <dbReference type="Proteomes" id="UP000199245"/>
    </source>
</evidence>
<name>A0A1G7FHF7_9BRAD</name>
<gene>
    <name evidence="1" type="ORF">SAMN05216337_10345</name>
</gene>
<sequence>MRDANAQRVSTMIPIDGLQQLSRSHVSHAETGGSTDIPIKQPYKGGLITTASAAPC</sequence>
<accession>A0A1G7FHF7</accession>
<organism evidence="1 2">
    <name type="scientific">Bradyrhizobium brasilense</name>
    <dbReference type="NCBI Taxonomy" id="1419277"/>
    <lineage>
        <taxon>Bacteria</taxon>
        <taxon>Pseudomonadati</taxon>
        <taxon>Pseudomonadota</taxon>
        <taxon>Alphaproteobacteria</taxon>
        <taxon>Hyphomicrobiales</taxon>
        <taxon>Nitrobacteraceae</taxon>
        <taxon>Bradyrhizobium</taxon>
    </lineage>
</organism>
<protein>
    <submittedName>
        <fullName evidence="1">Uncharacterized protein</fullName>
    </submittedName>
</protein>
<proteinExistence type="predicted"/>